<keyword evidence="1" id="KW-0812">Transmembrane</keyword>
<dbReference type="Proteomes" id="UP000095283">
    <property type="component" value="Unplaced"/>
</dbReference>
<sequence length="57" mass="6758">MVSYIYIYTTKSITQQVCTKNHMQLKLQFYKPLKISLKNLIFSSIIFTFILFTDNTS</sequence>
<evidence type="ECO:0000313" key="2">
    <source>
        <dbReference type="Proteomes" id="UP000095283"/>
    </source>
</evidence>
<organism evidence="2 3">
    <name type="scientific">Heterorhabditis bacteriophora</name>
    <name type="common">Entomopathogenic nematode worm</name>
    <dbReference type="NCBI Taxonomy" id="37862"/>
    <lineage>
        <taxon>Eukaryota</taxon>
        <taxon>Metazoa</taxon>
        <taxon>Ecdysozoa</taxon>
        <taxon>Nematoda</taxon>
        <taxon>Chromadorea</taxon>
        <taxon>Rhabditida</taxon>
        <taxon>Rhabditina</taxon>
        <taxon>Rhabditomorpha</taxon>
        <taxon>Strongyloidea</taxon>
        <taxon>Heterorhabditidae</taxon>
        <taxon>Heterorhabditis</taxon>
    </lineage>
</organism>
<proteinExistence type="predicted"/>
<feature type="transmembrane region" description="Helical" evidence="1">
    <location>
        <begin position="35"/>
        <end position="52"/>
    </location>
</feature>
<keyword evidence="1" id="KW-0472">Membrane</keyword>
<accession>A0A1I7WUT5</accession>
<evidence type="ECO:0000256" key="1">
    <source>
        <dbReference type="SAM" id="Phobius"/>
    </source>
</evidence>
<dbReference type="AlphaFoldDB" id="A0A1I7WUT5"/>
<evidence type="ECO:0000313" key="3">
    <source>
        <dbReference type="WBParaSite" id="Hba_08898"/>
    </source>
</evidence>
<name>A0A1I7WUT5_HETBA</name>
<keyword evidence="2" id="KW-1185">Reference proteome</keyword>
<protein>
    <submittedName>
        <fullName evidence="3">Uncharacterized protein</fullName>
    </submittedName>
</protein>
<keyword evidence="1" id="KW-1133">Transmembrane helix</keyword>
<dbReference type="WBParaSite" id="Hba_08898">
    <property type="protein sequence ID" value="Hba_08898"/>
    <property type="gene ID" value="Hba_08898"/>
</dbReference>
<reference evidence="3" key="1">
    <citation type="submission" date="2016-11" db="UniProtKB">
        <authorList>
            <consortium name="WormBaseParasite"/>
        </authorList>
    </citation>
    <scope>IDENTIFICATION</scope>
</reference>